<evidence type="ECO:0000259" key="6">
    <source>
        <dbReference type="PROSITE" id="PS50893"/>
    </source>
</evidence>
<keyword evidence="2" id="KW-0813">Transport</keyword>
<dbReference type="Gene3D" id="3.40.50.300">
    <property type="entry name" value="P-loop containing nucleotide triphosphate hydrolases"/>
    <property type="match status" value="1"/>
</dbReference>
<feature type="domain" description="ABC transporter" evidence="6">
    <location>
        <begin position="50"/>
        <end position="272"/>
    </location>
</feature>
<dbReference type="PROSITE" id="PS50893">
    <property type="entry name" value="ABC_TRANSPORTER_2"/>
    <property type="match status" value="1"/>
</dbReference>
<evidence type="ECO:0000313" key="7">
    <source>
        <dbReference type="EMBL" id="QBK04405.1"/>
    </source>
</evidence>
<organism evidence="7 8">
    <name type="scientific">Hylemonella gracilis</name>
    <dbReference type="NCBI Taxonomy" id="80880"/>
    <lineage>
        <taxon>Bacteria</taxon>
        <taxon>Pseudomonadati</taxon>
        <taxon>Pseudomonadota</taxon>
        <taxon>Betaproteobacteria</taxon>
        <taxon>Burkholderiales</taxon>
        <taxon>Comamonadaceae</taxon>
        <taxon>Hylemonella</taxon>
    </lineage>
</organism>
<sequence length="430" mass="47764">MNSDVVIHAENISKQYRLGVINHGTLYRDLQSWWARWRGQPDPNAEVVDARGHRESKARIVGDRFYALDDVSFSVNQGDIIGIVGRNGAGKSTLLKVISRITAPTTGRIRLKGRVASLLEVGTGFHPELTGRENVYLNGAILGMSRREVSSKFEQIVEFAEIGEFIDTPVKRYSSGMYVRLAFSVAAHLDPEILLVDEVLAVGDINFQKKCLGRMQEIGKDGRTILFVSHNVSAVKQMCNKGLLLNDGRSIRVGPTSDIISEYVDHFNDHQAAEYVRATEPNPSSVAVLRLAICNAKGAIASQIELTEDFFVEVDYLLGTPMSGLSVGLQVILDDGLLTMLSLSDPEFAPERLNMRPAGRYKARVKIPRQILNTGRYRLRVGISSRFSVYDIVENVTFEVVDNVGIVQFMGWDRKGSLLGVQLPWDVERA</sequence>
<dbReference type="Pfam" id="PF00005">
    <property type="entry name" value="ABC_tran"/>
    <property type="match status" value="1"/>
</dbReference>
<dbReference type="InterPro" id="IPR003439">
    <property type="entry name" value="ABC_transporter-like_ATP-bd"/>
</dbReference>
<dbReference type="InterPro" id="IPR027417">
    <property type="entry name" value="P-loop_NTPase"/>
</dbReference>
<dbReference type="KEGG" id="hgr:DW355_06035"/>
<evidence type="ECO:0000256" key="5">
    <source>
        <dbReference type="ARBA" id="ARBA00022840"/>
    </source>
</evidence>
<dbReference type="AlphaFoldDB" id="A0A4P6UJZ4"/>
<dbReference type="InterPro" id="IPR003593">
    <property type="entry name" value="AAA+_ATPase"/>
</dbReference>
<dbReference type="Proteomes" id="UP000292939">
    <property type="component" value="Chromosome"/>
</dbReference>
<dbReference type="InterPro" id="IPR015860">
    <property type="entry name" value="ABC_transpr_TagH-like"/>
</dbReference>
<protein>
    <submittedName>
        <fullName evidence="7">ATP-binding cassette domain-containing protein</fullName>
    </submittedName>
</protein>
<dbReference type="InterPro" id="IPR050683">
    <property type="entry name" value="Bact_Polysacc_Export_ATP-bd"/>
</dbReference>
<dbReference type="OrthoDB" id="9778870at2"/>
<evidence type="ECO:0000256" key="3">
    <source>
        <dbReference type="ARBA" id="ARBA00022475"/>
    </source>
</evidence>
<reference evidence="7 8" key="1">
    <citation type="submission" date="2018-07" db="EMBL/GenBank/DDBJ databases">
        <title>Exploring interactions and the metabolic potential of the ultra-small soil bacteria Hylemonella gracilis.</title>
        <authorList>
            <person name="Tyc O."/>
            <person name="Kulkarni P."/>
            <person name="Gawehns F."/>
            <person name="Hundscheid M."/>
            <person name="Zweers H."/>
            <person name="Garbeva P."/>
        </authorList>
    </citation>
    <scope>NUCLEOTIDE SEQUENCE [LARGE SCALE GENOMIC DNA]</scope>
    <source>
        <strain evidence="7 8">NS1</strain>
    </source>
</reference>
<dbReference type="GO" id="GO:0016020">
    <property type="term" value="C:membrane"/>
    <property type="evidence" value="ECO:0007669"/>
    <property type="project" value="InterPro"/>
</dbReference>
<evidence type="ECO:0000256" key="2">
    <source>
        <dbReference type="ARBA" id="ARBA00022448"/>
    </source>
</evidence>
<name>A0A4P6UJZ4_9BURK</name>
<dbReference type="SMART" id="SM00382">
    <property type="entry name" value="AAA"/>
    <property type="match status" value="1"/>
</dbReference>
<comment type="similarity">
    <text evidence="1">Belongs to the ABC transporter superfamily.</text>
</comment>
<evidence type="ECO:0000256" key="1">
    <source>
        <dbReference type="ARBA" id="ARBA00005417"/>
    </source>
</evidence>
<keyword evidence="5 7" id="KW-0067">ATP-binding</keyword>
<gene>
    <name evidence="7" type="ORF">DW355_06035</name>
</gene>
<accession>A0A4P6UJZ4</accession>
<proteinExistence type="inferred from homology"/>
<dbReference type="SUPFAM" id="SSF52540">
    <property type="entry name" value="P-loop containing nucleoside triphosphate hydrolases"/>
    <property type="match status" value="1"/>
</dbReference>
<dbReference type="GO" id="GO:0140359">
    <property type="term" value="F:ABC-type transporter activity"/>
    <property type="evidence" value="ECO:0007669"/>
    <property type="project" value="InterPro"/>
</dbReference>
<dbReference type="PANTHER" id="PTHR46743:SF2">
    <property type="entry name" value="TEICHOIC ACIDS EXPORT ATP-BINDING PROTEIN TAGH"/>
    <property type="match status" value="1"/>
</dbReference>
<keyword evidence="3" id="KW-1003">Cell membrane</keyword>
<keyword evidence="4" id="KW-0547">Nucleotide-binding</keyword>
<evidence type="ECO:0000313" key="8">
    <source>
        <dbReference type="Proteomes" id="UP000292939"/>
    </source>
</evidence>
<dbReference type="CDD" id="cd03220">
    <property type="entry name" value="ABC_KpsT_Wzt"/>
    <property type="match status" value="1"/>
</dbReference>
<dbReference type="GO" id="GO:0016887">
    <property type="term" value="F:ATP hydrolysis activity"/>
    <property type="evidence" value="ECO:0007669"/>
    <property type="project" value="InterPro"/>
</dbReference>
<dbReference type="RefSeq" id="WP_131278465.1">
    <property type="nucleotide sequence ID" value="NZ_CP031395.1"/>
</dbReference>
<dbReference type="GO" id="GO:0005524">
    <property type="term" value="F:ATP binding"/>
    <property type="evidence" value="ECO:0007669"/>
    <property type="project" value="UniProtKB-KW"/>
</dbReference>
<dbReference type="PANTHER" id="PTHR46743">
    <property type="entry name" value="TEICHOIC ACIDS EXPORT ATP-BINDING PROTEIN TAGH"/>
    <property type="match status" value="1"/>
</dbReference>
<evidence type="ECO:0000256" key="4">
    <source>
        <dbReference type="ARBA" id="ARBA00022741"/>
    </source>
</evidence>
<keyword evidence="3" id="KW-0472">Membrane</keyword>
<dbReference type="EMBL" id="CP031395">
    <property type="protein sequence ID" value="QBK04405.1"/>
    <property type="molecule type" value="Genomic_DNA"/>
</dbReference>